<protein>
    <submittedName>
        <fullName evidence="2">Molybdate transport system substrate-binding protein</fullName>
    </submittedName>
</protein>
<feature type="signal peptide" evidence="1">
    <location>
        <begin position="1"/>
        <end position="22"/>
    </location>
</feature>
<feature type="chain" id="PRO_5010202102" evidence="1">
    <location>
        <begin position="23"/>
        <end position="263"/>
    </location>
</feature>
<dbReference type="AlphaFoldDB" id="A0A1I0GRR3"/>
<dbReference type="Proteomes" id="UP000182332">
    <property type="component" value="Unassembled WGS sequence"/>
</dbReference>
<organism evidence="2 3">
    <name type="scientific">Pseudomonas graminis</name>
    <dbReference type="NCBI Taxonomy" id="158627"/>
    <lineage>
        <taxon>Bacteria</taxon>
        <taxon>Pseudomonadati</taxon>
        <taxon>Pseudomonadota</taxon>
        <taxon>Gammaproteobacteria</taxon>
        <taxon>Pseudomonadales</taxon>
        <taxon>Pseudomonadaceae</taxon>
        <taxon>Pseudomonas</taxon>
    </lineage>
</organism>
<dbReference type="Gene3D" id="3.40.190.10">
    <property type="entry name" value="Periplasmic binding protein-like II"/>
    <property type="match status" value="2"/>
</dbReference>
<sequence length="263" mass="28065">MRLLFKPFVLSCALLSTGVIHAADAPKTLPVTLKVLSSSGFKGAILAIAPEYEKASGVKLQVTVAQASGPAPQAIDNRLDRKEEADVVLTLGSSLDTLTARNQVDPLTRVDLGKSFIAMAVRKGAVQPDIGSMKAFRETLLNAESVAYSDSASGLYLSHWLFPHMKLYPRFMLKGKVVSVEPVGDVVARGEAELGFQQLSGLTPIQGIDIVGLIPDNVQQMVLYSGAVVKNSAHPTEAKALLDYMGSQKGHDAIERSGLKPVQ</sequence>
<keyword evidence="1" id="KW-0732">Signal</keyword>
<proteinExistence type="predicted"/>
<dbReference type="InterPro" id="IPR050682">
    <property type="entry name" value="ModA/WtpA"/>
</dbReference>
<gene>
    <name evidence="2" type="ORF">SAMN05216197_12327</name>
</gene>
<accession>A0A1I0GRR3</accession>
<dbReference type="RefSeq" id="WP_245760083.1">
    <property type="nucleotide sequence ID" value="NZ_FOHW01000023.1"/>
</dbReference>
<evidence type="ECO:0000313" key="3">
    <source>
        <dbReference type="Proteomes" id="UP000182332"/>
    </source>
</evidence>
<dbReference type="GO" id="GO:0030973">
    <property type="term" value="F:molybdate ion binding"/>
    <property type="evidence" value="ECO:0007669"/>
    <property type="project" value="TreeGrafter"/>
</dbReference>
<dbReference type="GO" id="GO:0015689">
    <property type="term" value="P:molybdate ion transport"/>
    <property type="evidence" value="ECO:0007669"/>
    <property type="project" value="TreeGrafter"/>
</dbReference>
<dbReference type="SUPFAM" id="SSF53850">
    <property type="entry name" value="Periplasmic binding protein-like II"/>
    <property type="match status" value="1"/>
</dbReference>
<dbReference type="Pfam" id="PF13531">
    <property type="entry name" value="SBP_bac_11"/>
    <property type="match status" value="1"/>
</dbReference>
<dbReference type="PANTHER" id="PTHR30632:SF11">
    <property type="entry name" value="BLR4797 PROTEIN"/>
    <property type="match status" value="1"/>
</dbReference>
<reference evidence="2 3" key="1">
    <citation type="submission" date="2016-10" db="EMBL/GenBank/DDBJ databases">
        <authorList>
            <person name="de Groot N.N."/>
        </authorList>
    </citation>
    <scope>NUCLEOTIDE SEQUENCE [LARGE SCALE GENOMIC DNA]</scope>
    <source>
        <strain evidence="2 3">DSM 11363</strain>
    </source>
</reference>
<name>A0A1I0GRR3_9PSED</name>
<dbReference type="PANTHER" id="PTHR30632">
    <property type="entry name" value="MOLYBDATE-BINDING PERIPLASMIC PROTEIN"/>
    <property type="match status" value="1"/>
</dbReference>
<evidence type="ECO:0000313" key="2">
    <source>
        <dbReference type="EMBL" id="SET74001.1"/>
    </source>
</evidence>
<dbReference type="EMBL" id="FOHW01000023">
    <property type="protein sequence ID" value="SET74001.1"/>
    <property type="molecule type" value="Genomic_DNA"/>
</dbReference>
<evidence type="ECO:0000256" key="1">
    <source>
        <dbReference type="SAM" id="SignalP"/>
    </source>
</evidence>